<evidence type="ECO:0000313" key="3">
    <source>
        <dbReference type="Proteomes" id="UP000784294"/>
    </source>
</evidence>
<comment type="caution">
    <text evidence="2">The sequence shown here is derived from an EMBL/GenBank/DDBJ whole genome shotgun (WGS) entry which is preliminary data.</text>
</comment>
<protein>
    <submittedName>
        <fullName evidence="2">Uncharacterized protein</fullName>
    </submittedName>
</protein>
<name>A0A448X130_9PLAT</name>
<dbReference type="AlphaFoldDB" id="A0A448X130"/>
<accession>A0A448X130</accession>
<dbReference type="Proteomes" id="UP000784294">
    <property type="component" value="Unassembled WGS sequence"/>
</dbReference>
<reference evidence="2" key="1">
    <citation type="submission" date="2018-11" db="EMBL/GenBank/DDBJ databases">
        <authorList>
            <consortium name="Pathogen Informatics"/>
        </authorList>
    </citation>
    <scope>NUCLEOTIDE SEQUENCE</scope>
</reference>
<evidence type="ECO:0000256" key="1">
    <source>
        <dbReference type="SAM" id="MobiDB-lite"/>
    </source>
</evidence>
<evidence type="ECO:0000313" key="2">
    <source>
        <dbReference type="EMBL" id="VEL25169.1"/>
    </source>
</evidence>
<feature type="region of interest" description="Disordered" evidence="1">
    <location>
        <begin position="131"/>
        <end position="160"/>
    </location>
</feature>
<proteinExistence type="predicted"/>
<organism evidence="2 3">
    <name type="scientific">Protopolystoma xenopodis</name>
    <dbReference type="NCBI Taxonomy" id="117903"/>
    <lineage>
        <taxon>Eukaryota</taxon>
        <taxon>Metazoa</taxon>
        <taxon>Spiralia</taxon>
        <taxon>Lophotrochozoa</taxon>
        <taxon>Platyhelminthes</taxon>
        <taxon>Monogenea</taxon>
        <taxon>Polyopisthocotylea</taxon>
        <taxon>Polystomatidea</taxon>
        <taxon>Polystomatidae</taxon>
        <taxon>Protopolystoma</taxon>
    </lineage>
</organism>
<sequence length="160" mass="17336">MLFEYPMPDLSTIADKLPDIKVSIGVVKEETLLFLASSLPPPLSQLAPDTGLPILSPRMATADFDQIMQAFVLPSTVAVFDIYLGLMPVLYPDFDGNDPRQRPLNPLTGAERKLVRLGRASGDMDFLCSTLANGDDDDDDDVDNSTFSPDSDEIVSGIDG</sequence>
<dbReference type="EMBL" id="CAAALY010072068">
    <property type="protein sequence ID" value="VEL25169.1"/>
    <property type="molecule type" value="Genomic_DNA"/>
</dbReference>
<feature type="compositionally biased region" description="Acidic residues" evidence="1">
    <location>
        <begin position="134"/>
        <end position="143"/>
    </location>
</feature>
<gene>
    <name evidence="2" type="ORF">PXEA_LOCUS18609</name>
</gene>
<keyword evidence="3" id="KW-1185">Reference proteome</keyword>